<keyword evidence="3 12" id="KW-0732">Signal</keyword>
<dbReference type="InterPro" id="IPR036179">
    <property type="entry name" value="Ig-like_dom_sf"/>
</dbReference>
<dbReference type="SMART" id="SM00409">
    <property type="entry name" value="IG"/>
    <property type="match status" value="1"/>
</dbReference>
<dbReference type="PANTHER" id="PTHR11292:SF7">
    <property type="entry name" value="T-CELL SURFACE GLYCOPROTEIN CD8 BETA CHAIN-RELATED"/>
    <property type="match status" value="1"/>
</dbReference>
<dbReference type="InterPro" id="IPR013783">
    <property type="entry name" value="Ig-like_fold"/>
</dbReference>
<dbReference type="GO" id="GO:0042288">
    <property type="term" value="F:MHC class I protein binding"/>
    <property type="evidence" value="ECO:0007669"/>
    <property type="project" value="InterPro"/>
</dbReference>
<keyword evidence="8" id="KW-1015">Disulfide bond</keyword>
<feature type="chain" id="PRO_5035429217" evidence="12">
    <location>
        <begin position="20"/>
        <end position="214"/>
    </location>
</feature>
<sequence>MILLGYLCILNCWITGAHPLTVLVQTPSEILAAKGEEIRLSCNVKGTNLNDVYWYKIDRSSTAHFVKSASVMNSQVQGTGITERFQLDRKNFQQSFSLTIRDLRLADNGTYYCLMSQSQKMSWGAGSVVTVVPERQKVTSPPPPPTTRRRINRYKYPDISRKKKGGGNGYMCNWAIWGSLVACNLLLLISIVAIVIHRRKRSSRRRCPHQFQKR</sequence>
<evidence type="ECO:0000256" key="12">
    <source>
        <dbReference type="SAM" id="SignalP"/>
    </source>
</evidence>
<evidence type="ECO:0000256" key="2">
    <source>
        <dbReference type="ARBA" id="ARBA00022692"/>
    </source>
</evidence>
<keyword evidence="7 11" id="KW-0472">Membrane</keyword>
<evidence type="ECO:0000256" key="11">
    <source>
        <dbReference type="SAM" id="Phobius"/>
    </source>
</evidence>
<accession>A0A8K1YI10</accession>
<feature type="transmembrane region" description="Helical" evidence="11">
    <location>
        <begin position="174"/>
        <end position="196"/>
    </location>
</feature>
<evidence type="ECO:0000256" key="1">
    <source>
        <dbReference type="ARBA" id="ARBA00004479"/>
    </source>
</evidence>
<keyword evidence="10" id="KW-0393">Immunoglobulin domain</keyword>
<feature type="signal peptide" evidence="12">
    <location>
        <begin position="1"/>
        <end position="19"/>
    </location>
</feature>
<protein>
    <submittedName>
        <fullName evidence="14">CD8b</fullName>
    </submittedName>
</protein>
<dbReference type="AlphaFoldDB" id="A0A8K1YI10"/>
<keyword evidence="2 11" id="KW-0812">Transmembrane</keyword>
<organism evidence="14">
    <name type="scientific">Scyliorhinus canicula</name>
    <name type="common">Small-spotted catshark</name>
    <name type="synonym">Squalus canicula</name>
    <dbReference type="NCBI Taxonomy" id="7830"/>
    <lineage>
        <taxon>Eukaryota</taxon>
        <taxon>Metazoa</taxon>
        <taxon>Chordata</taxon>
        <taxon>Craniata</taxon>
        <taxon>Vertebrata</taxon>
        <taxon>Chondrichthyes</taxon>
        <taxon>Elasmobranchii</taxon>
        <taxon>Galeomorphii</taxon>
        <taxon>Galeoidea</taxon>
        <taxon>Carcharhiniformes</taxon>
        <taxon>Scyliorhinidae</taxon>
        <taxon>Scyliorhinus</taxon>
    </lineage>
</organism>
<comment type="subcellular location">
    <subcellularLocation>
        <location evidence="1">Membrane</location>
        <topology evidence="1">Single-pass type I membrane protein</topology>
    </subcellularLocation>
</comment>
<gene>
    <name evidence="14" type="primary">CD8b</name>
</gene>
<dbReference type="PROSITE" id="PS50835">
    <property type="entry name" value="IG_LIKE"/>
    <property type="match status" value="1"/>
</dbReference>
<keyword evidence="5 11" id="KW-1133">Transmembrane helix</keyword>
<dbReference type="SMART" id="SM00406">
    <property type="entry name" value="IGv"/>
    <property type="match status" value="1"/>
</dbReference>
<keyword evidence="4" id="KW-0391">Immunity</keyword>
<dbReference type="GO" id="GO:0015026">
    <property type="term" value="F:coreceptor activity"/>
    <property type="evidence" value="ECO:0007669"/>
    <property type="project" value="InterPro"/>
</dbReference>
<keyword evidence="6" id="KW-1064">Adaptive immunity</keyword>
<name>A0A8K1YI10_SCYCA</name>
<evidence type="ECO:0000256" key="5">
    <source>
        <dbReference type="ARBA" id="ARBA00022989"/>
    </source>
</evidence>
<dbReference type="InterPro" id="IPR007110">
    <property type="entry name" value="Ig-like_dom"/>
</dbReference>
<dbReference type="GO" id="GO:0009986">
    <property type="term" value="C:cell surface"/>
    <property type="evidence" value="ECO:0007669"/>
    <property type="project" value="TreeGrafter"/>
</dbReference>
<dbReference type="Pfam" id="PF07686">
    <property type="entry name" value="V-set"/>
    <property type="match status" value="1"/>
</dbReference>
<evidence type="ECO:0000256" key="7">
    <source>
        <dbReference type="ARBA" id="ARBA00023136"/>
    </source>
</evidence>
<dbReference type="InterPro" id="IPR013106">
    <property type="entry name" value="Ig_V-set"/>
</dbReference>
<dbReference type="InterPro" id="IPR042414">
    <property type="entry name" value="CD8B"/>
</dbReference>
<dbReference type="GO" id="GO:0016020">
    <property type="term" value="C:membrane"/>
    <property type="evidence" value="ECO:0007669"/>
    <property type="project" value="UniProtKB-SubCell"/>
</dbReference>
<dbReference type="EMBL" id="MW713126">
    <property type="protein sequence ID" value="UBR18749.1"/>
    <property type="molecule type" value="mRNA"/>
</dbReference>
<evidence type="ECO:0000313" key="14">
    <source>
        <dbReference type="EMBL" id="UBR18749.1"/>
    </source>
</evidence>
<evidence type="ECO:0000256" key="3">
    <source>
        <dbReference type="ARBA" id="ARBA00022729"/>
    </source>
</evidence>
<evidence type="ECO:0000256" key="9">
    <source>
        <dbReference type="ARBA" id="ARBA00023180"/>
    </source>
</evidence>
<evidence type="ECO:0000256" key="8">
    <source>
        <dbReference type="ARBA" id="ARBA00023157"/>
    </source>
</evidence>
<proteinExistence type="evidence at transcript level"/>
<keyword evidence="9" id="KW-0325">Glycoprotein</keyword>
<dbReference type="GO" id="GO:0050776">
    <property type="term" value="P:regulation of immune response"/>
    <property type="evidence" value="ECO:0007669"/>
    <property type="project" value="InterPro"/>
</dbReference>
<dbReference type="InterPro" id="IPR003599">
    <property type="entry name" value="Ig_sub"/>
</dbReference>
<evidence type="ECO:0000256" key="10">
    <source>
        <dbReference type="ARBA" id="ARBA00023319"/>
    </source>
</evidence>
<feature type="domain" description="Ig-like" evidence="13">
    <location>
        <begin position="19"/>
        <end position="130"/>
    </location>
</feature>
<evidence type="ECO:0000256" key="6">
    <source>
        <dbReference type="ARBA" id="ARBA00023130"/>
    </source>
</evidence>
<evidence type="ECO:0000256" key="4">
    <source>
        <dbReference type="ARBA" id="ARBA00022859"/>
    </source>
</evidence>
<reference evidence="14" key="1">
    <citation type="submission" date="2021-03" db="EMBL/GenBank/DDBJ databases">
        <authorList>
            <person name="Jia Z."/>
            <person name="Wang J."/>
            <person name="Zou J."/>
        </authorList>
    </citation>
    <scope>NUCLEOTIDE SEQUENCE</scope>
</reference>
<dbReference type="GO" id="GO:0002250">
    <property type="term" value="P:adaptive immune response"/>
    <property type="evidence" value="ECO:0007669"/>
    <property type="project" value="UniProtKB-KW"/>
</dbReference>
<dbReference type="CDD" id="cd00099">
    <property type="entry name" value="IgV"/>
    <property type="match status" value="1"/>
</dbReference>
<dbReference type="Gene3D" id="2.60.40.10">
    <property type="entry name" value="Immunoglobulins"/>
    <property type="match status" value="1"/>
</dbReference>
<dbReference type="PANTHER" id="PTHR11292">
    <property type="entry name" value="T-CELL SURFACE GLYCOPROTEIN CD8 BETA CHAIN"/>
    <property type="match status" value="1"/>
</dbReference>
<evidence type="ECO:0000259" key="13">
    <source>
        <dbReference type="PROSITE" id="PS50835"/>
    </source>
</evidence>
<dbReference type="SUPFAM" id="SSF48726">
    <property type="entry name" value="Immunoglobulin"/>
    <property type="match status" value="1"/>
</dbReference>